<comment type="caution">
    <text evidence="1">The sequence shown here is derived from an EMBL/GenBank/DDBJ whole genome shotgun (WGS) entry which is preliminary data.</text>
</comment>
<dbReference type="RefSeq" id="WP_039384502.1">
    <property type="nucleotide sequence ID" value="NZ_CP083448.1"/>
</dbReference>
<evidence type="ECO:0000313" key="2">
    <source>
        <dbReference type="Proteomes" id="UP000809137"/>
    </source>
</evidence>
<organism evidence="1 2">
    <name type="scientific">Pantoea eucrina</name>
    <dbReference type="NCBI Taxonomy" id="472693"/>
    <lineage>
        <taxon>Bacteria</taxon>
        <taxon>Pseudomonadati</taxon>
        <taxon>Pseudomonadota</taxon>
        <taxon>Gammaproteobacteria</taxon>
        <taxon>Enterobacterales</taxon>
        <taxon>Erwiniaceae</taxon>
        <taxon>Pantoea</taxon>
    </lineage>
</organism>
<protein>
    <submittedName>
        <fullName evidence="1">Uncharacterized protein</fullName>
    </submittedName>
</protein>
<evidence type="ECO:0000313" key="1">
    <source>
        <dbReference type="EMBL" id="MBM0746066.1"/>
    </source>
</evidence>
<proteinExistence type="predicted"/>
<dbReference type="Proteomes" id="UP000809137">
    <property type="component" value="Unassembled WGS sequence"/>
</dbReference>
<reference evidence="1 2" key="1">
    <citation type="submission" date="2021-01" db="EMBL/GenBank/DDBJ databases">
        <title>Complete genome sequence of Pantoea eucrina OB49, a heavy metal tolerant bacterium with PGPR potential isolated from wheat in Algeria.</title>
        <authorList>
            <person name="Lekired A."/>
            <person name="Ouzari I.H."/>
        </authorList>
    </citation>
    <scope>NUCLEOTIDE SEQUENCE [LARGE SCALE GENOMIC DNA]</scope>
    <source>
        <strain evidence="1 2">OB49</strain>
    </source>
</reference>
<sequence>MILITDDIFFQWGFEQLYRDNDYLSHFPLLIMDDGISNLYFLDARPNSGGHSLTGDAVALFLERLKIVVPRNTDIERLRDLLQKFQRGAFWHISVSTGQKRVLLDTGRGMSEEMSRCRMGVDYKTWFNFKNAAFSRLGIKNNAAYLKAISVWRAGAQEIFCREIIRLRLEESGYIRRSRCFSERYFSSQPYYIAG</sequence>
<keyword evidence="2" id="KW-1185">Reference proteome</keyword>
<dbReference type="GeneID" id="84691337"/>
<accession>A0ABS1Z101</accession>
<gene>
    <name evidence="1" type="ORF">JJB79_01330</name>
</gene>
<name>A0ABS1Z101_9GAMM</name>
<dbReference type="EMBL" id="JAFCXS010000001">
    <property type="protein sequence ID" value="MBM0746066.1"/>
    <property type="molecule type" value="Genomic_DNA"/>
</dbReference>